<dbReference type="PANTHER" id="PTHR30146:SF109">
    <property type="entry name" value="HTH-TYPE TRANSCRIPTIONAL REGULATOR GALS"/>
    <property type="match status" value="1"/>
</dbReference>
<dbReference type="GO" id="GO:0000976">
    <property type="term" value="F:transcription cis-regulatory region binding"/>
    <property type="evidence" value="ECO:0007669"/>
    <property type="project" value="TreeGrafter"/>
</dbReference>
<dbReference type="Pfam" id="PF00356">
    <property type="entry name" value="LacI"/>
    <property type="match status" value="1"/>
</dbReference>
<dbReference type="CDD" id="cd01392">
    <property type="entry name" value="HTH_LacI"/>
    <property type="match status" value="1"/>
</dbReference>
<evidence type="ECO:0000313" key="6">
    <source>
        <dbReference type="Proteomes" id="UP000321118"/>
    </source>
</evidence>
<comment type="caution">
    <text evidence="5">The sequence shown here is derived from an EMBL/GenBank/DDBJ whole genome shotgun (WGS) entry which is preliminary data.</text>
</comment>
<dbReference type="SMART" id="SM00354">
    <property type="entry name" value="HTH_LACI"/>
    <property type="match status" value="1"/>
</dbReference>
<dbReference type="EMBL" id="BJUB01000001">
    <property type="protein sequence ID" value="GEK19594.1"/>
    <property type="molecule type" value="Genomic_DNA"/>
</dbReference>
<keyword evidence="1" id="KW-0805">Transcription regulation</keyword>
<dbReference type="SUPFAM" id="SSF47413">
    <property type="entry name" value="lambda repressor-like DNA-binding domains"/>
    <property type="match status" value="1"/>
</dbReference>
<evidence type="ECO:0000256" key="2">
    <source>
        <dbReference type="ARBA" id="ARBA00023125"/>
    </source>
</evidence>
<dbReference type="Proteomes" id="UP000321118">
    <property type="component" value="Unassembled WGS sequence"/>
</dbReference>
<dbReference type="InterPro" id="IPR000843">
    <property type="entry name" value="HTH_LacI"/>
</dbReference>
<dbReference type="CDD" id="cd06267">
    <property type="entry name" value="PBP1_LacI_sugar_binding-like"/>
    <property type="match status" value="1"/>
</dbReference>
<protein>
    <submittedName>
        <fullName evidence="5">LacI family transcriptional regulator</fullName>
    </submittedName>
</protein>
<dbReference type="GO" id="GO:0003700">
    <property type="term" value="F:DNA-binding transcription factor activity"/>
    <property type="evidence" value="ECO:0007669"/>
    <property type="project" value="TreeGrafter"/>
</dbReference>
<evidence type="ECO:0000313" key="5">
    <source>
        <dbReference type="EMBL" id="GEK19594.1"/>
    </source>
</evidence>
<dbReference type="AlphaFoldDB" id="A0A510UY35"/>
<reference evidence="5 6" key="1">
    <citation type="submission" date="2019-07" db="EMBL/GenBank/DDBJ databases">
        <title>Whole genome shotgun sequence of Cellulomonas xylanilytica NBRC 101102.</title>
        <authorList>
            <person name="Hosoyama A."/>
            <person name="Uohara A."/>
            <person name="Ohji S."/>
            <person name="Ichikawa N."/>
        </authorList>
    </citation>
    <scope>NUCLEOTIDE SEQUENCE [LARGE SCALE GENOMIC DNA]</scope>
    <source>
        <strain evidence="5 6">NBRC 101102</strain>
    </source>
</reference>
<dbReference type="InterPro" id="IPR046335">
    <property type="entry name" value="LacI/GalR-like_sensor"/>
</dbReference>
<feature type="domain" description="HTH lacI-type" evidence="4">
    <location>
        <begin position="2"/>
        <end position="56"/>
    </location>
</feature>
<evidence type="ECO:0000259" key="4">
    <source>
        <dbReference type="PROSITE" id="PS50932"/>
    </source>
</evidence>
<accession>A0A510UY35</accession>
<dbReference type="PANTHER" id="PTHR30146">
    <property type="entry name" value="LACI-RELATED TRANSCRIPTIONAL REPRESSOR"/>
    <property type="match status" value="1"/>
</dbReference>
<evidence type="ECO:0000256" key="3">
    <source>
        <dbReference type="ARBA" id="ARBA00023163"/>
    </source>
</evidence>
<dbReference type="Gene3D" id="1.10.260.40">
    <property type="entry name" value="lambda repressor-like DNA-binding domains"/>
    <property type="match status" value="1"/>
</dbReference>
<proteinExistence type="predicted"/>
<keyword evidence="2" id="KW-0238">DNA-binding</keyword>
<evidence type="ECO:0000256" key="1">
    <source>
        <dbReference type="ARBA" id="ARBA00023015"/>
    </source>
</evidence>
<organism evidence="5 6">
    <name type="scientific">Cellulomonas xylanilytica</name>
    <dbReference type="NCBI Taxonomy" id="233583"/>
    <lineage>
        <taxon>Bacteria</taxon>
        <taxon>Bacillati</taxon>
        <taxon>Actinomycetota</taxon>
        <taxon>Actinomycetes</taxon>
        <taxon>Micrococcales</taxon>
        <taxon>Cellulomonadaceae</taxon>
        <taxon>Cellulomonas</taxon>
    </lineage>
</organism>
<dbReference type="InterPro" id="IPR010982">
    <property type="entry name" value="Lambda_DNA-bd_dom_sf"/>
</dbReference>
<name>A0A510UY35_9CELL</name>
<keyword evidence="6" id="KW-1185">Reference proteome</keyword>
<dbReference type="RefSeq" id="WP_146925130.1">
    <property type="nucleotide sequence ID" value="NZ_BJUB01000001.1"/>
</dbReference>
<dbReference type="SUPFAM" id="SSF53822">
    <property type="entry name" value="Periplasmic binding protein-like I"/>
    <property type="match status" value="1"/>
</dbReference>
<keyword evidence="3" id="KW-0804">Transcription</keyword>
<gene>
    <name evidence="5" type="ORF">CXY01_01140</name>
</gene>
<dbReference type="Gene3D" id="3.40.50.2300">
    <property type="match status" value="2"/>
</dbReference>
<dbReference type="PROSITE" id="PS00356">
    <property type="entry name" value="HTH_LACI_1"/>
    <property type="match status" value="1"/>
</dbReference>
<sequence length="332" mass="35914">MATMRDVAAHAGVSPKTVSRVLRNEGYVRAEVRERVQASVRELDYVPNVLAVSFRAGRESAIGVAVPDIADPFFAQVIHAVEAVAKARHTGVIVTSLGNDAGHEQEAVENLLKRQIAGLISCPIGPDQSYLRPWQARTAMVFVDRAPGKLVADSVIEDDEGGGRDATAHLLANGHRRIAFVGDAYRFRTTSLRLEGYRGALTEAGVRPDDELVYLGDTDGADFDAALQGWRRLVSPPTAIFSSNARCSLDVVPALQRVGWTDVGLVSFGDFPMAGSLTPPVTVVDQDPAAVGRFAAERLFQRIDTPDRRLRRKTVLPVRLVDRSPTATPVTA</sequence>
<dbReference type="PROSITE" id="PS50932">
    <property type="entry name" value="HTH_LACI_2"/>
    <property type="match status" value="1"/>
</dbReference>
<dbReference type="Pfam" id="PF13377">
    <property type="entry name" value="Peripla_BP_3"/>
    <property type="match status" value="1"/>
</dbReference>
<dbReference type="OrthoDB" id="37081at2"/>
<dbReference type="InterPro" id="IPR028082">
    <property type="entry name" value="Peripla_BP_I"/>
</dbReference>